<comment type="caution">
    <text evidence="6">The sequence shown here is derived from an EMBL/GenBank/DDBJ whole genome shotgun (WGS) entry which is preliminary data.</text>
</comment>
<dbReference type="RefSeq" id="WP_243306815.1">
    <property type="nucleotide sequence ID" value="NZ_JALGBI010000001.1"/>
</dbReference>
<evidence type="ECO:0000256" key="4">
    <source>
        <dbReference type="ARBA" id="ARBA00023136"/>
    </source>
</evidence>
<dbReference type="PANTHER" id="PTHR12714">
    <property type="entry name" value="PROTEIN-S ISOPRENYLCYSTEINE O-METHYLTRANSFERASE"/>
    <property type="match status" value="1"/>
</dbReference>
<keyword evidence="2 5" id="KW-0812">Transmembrane</keyword>
<feature type="transmembrane region" description="Helical" evidence="5">
    <location>
        <begin position="40"/>
        <end position="60"/>
    </location>
</feature>
<evidence type="ECO:0000256" key="3">
    <source>
        <dbReference type="ARBA" id="ARBA00022989"/>
    </source>
</evidence>
<dbReference type="GO" id="GO:0016740">
    <property type="term" value="F:transferase activity"/>
    <property type="evidence" value="ECO:0007669"/>
    <property type="project" value="UniProtKB-ARBA"/>
</dbReference>
<dbReference type="EMBL" id="JALGBI010000001">
    <property type="protein sequence ID" value="MCJ0764233.1"/>
    <property type="molecule type" value="Genomic_DNA"/>
</dbReference>
<sequence length="153" mass="16861">MDRLELKIPPPLVALLLALAMGWAARHLPSVPLGFEVRLGAALAVALIGAVFSVGGAMAFRRAHTTVNPLEPRKASALVTSGVYRVTRNPMYVGLLFVLIAWSVWLASPLVLAGPLVFVPYITRFQIRPEERVLAELFGADYAGYLRRVRRWL</sequence>
<evidence type="ECO:0000256" key="2">
    <source>
        <dbReference type="ARBA" id="ARBA00022692"/>
    </source>
</evidence>
<keyword evidence="4 5" id="KW-0472">Membrane</keyword>
<dbReference type="Pfam" id="PF04191">
    <property type="entry name" value="PEMT"/>
    <property type="match status" value="1"/>
</dbReference>
<protein>
    <submittedName>
        <fullName evidence="6">Isoprenylcysteine carboxylmethyltransferase family protein</fullName>
    </submittedName>
</protein>
<dbReference type="Proteomes" id="UP001139447">
    <property type="component" value="Unassembled WGS sequence"/>
</dbReference>
<dbReference type="InterPro" id="IPR007318">
    <property type="entry name" value="Phopholipid_MeTrfase"/>
</dbReference>
<reference evidence="6" key="1">
    <citation type="submission" date="2022-03" db="EMBL/GenBank/DDBJ databases">
        <authorList>
            <person name="Woo C.Y."/>
        </authorList>
    </citation>
    <scope>NUCLEOTIDE SEQUENCE</scope>
    <source>
        <strain evidence="6">CYS-02</strain>
    </source>
</reference>
<accession>A0A9X1VVZ0</accession>
<evidence type="ECO:0000313" key="7">
    <source>
        <dbReference type="Proteomes" id="UP001139447"/>
    </source>
</evidence>
<comment type="subcellular location">
    <subcellularLocation>
        <location evidence="1">Endomembrane system</location>
        <topology evidence="1">Multi-pass membrane protein</topology>
    </subcellularLocation>
</comment>
<evidence type="ECO:0000313" key="6">
    <source>
        <dbReference type="EMBL" id="MCJ0764233.1"/>
    </source>
</evidence>
<dbReference type="AlphaFoldDB" id="A0A9X1VVZ0"/>
<evidence type="ECO:0000256" key="5">
    <source>
        <dbReference type="SAM" id="Phobius"/>
    </source>
</evidence>
<dbReference type="PANTHER" id="PTHR12714:SF24">
    <property type="entry name" value="SLR1182 PROTEIN"/>
    <property type="match status" value="1"/>
</dbReference>
<proteinExistence type="predicted"/>
<keyword evidence="3 5" id="KW-1133">Transmembrane helix</keyword>
<name>A0A9X1VVZ0_9BURK</name>
<dbReference type="Gene3D" id="1.20.120.1630">
    <property type="match status" value="1"/>
</dbReference>
<evidence type="ECO:0000256" key="1">
    <source>
        <dbReference type="ARBA" id="ARBA00004127"/>
    </source>
</evidence>
<dbReference type="GO" id="GO:0012505">
    <property type="term" value="C:endomembrane system"/>
    <property type="evidence" value="ECO:0007669"/>
    <property type="project" value="UniProtKB-SubCell"/>
</dbReference>
<feature type="transmembrane region" description="Helical" evidence="5">
    <location>
        <begin position="95"/>
        <end position="122"/>
    </location>
</feature>
<keyword evidence="7" id="KW-1185">Reference proteome</keyword>
<organism evidence="6 7">
    <name type="scientific">Variovorax terrae</name>
    <dbReference type="NCBI Taxonomy" id="2923278"/>
    <lineage>
        <taxon>Bacteria</taxon>
        <taxon>Pseudomonadati</taxon>
        <taxon>Pseudomonadota</taxon>
        <taxon>Betaproteobacteria</taxon>
        <taxon>Burkholderiales</taxon>
        <taxon>Comamonadaceae</taxon>
        <taxon>Variovorax</taxon>
    </lineage>
</organism>
<gene>
    <name evidence="6" type="ORF">MMF98_13540</name>
</gene>